<evidence type="ECO:0000313" key="9">
    <source>
        <dbReference type="Proteomes" id="UP000282106"/>
    </source>
</evidence>
<dbReference type="InterPro" id="IPR000889">
    <property type="entry name" value="Glutathione_peroxidase"/>
</dbReference>
<evidence type="ECO:0000256" key="6">
    <source>
        <dbReference type="SAM" id="SignalP"/>
    </source>
</evidence>
<dbReference type="GO" id="GO:0004601">
    <property type="term" value="F:peroxidase activity"/>
    <property type="evidence" value="ECO:0007669"/>
    <property type="project" value="UniProtKB-KW"/>
</dbReference>
<dbReference type="PANTHER" id="PTHR11592:SF44">
    <property type="entry name" value="GLUTATHIONE PEROXIDASE"/>
    <property type="match status" value="1"/>
</dbReference>
<dbReference type="CDD" id="cd00340">
    <property type="entry name" value="GSH_Peroxidase"/>
    <property type="match status" value="1"/>
</dbReference>
<dbReference type="Pfam" id="PF00255">
    <property type="entry name" value="GSHPx"/>
    <property type="match status" value="1"/>
</dbReference>
<dbReference type="GO" id="GO:0034599">
    <property type="term" value="P:cellular response to oxidative stress"/>
    <property type="evidence" value="ECO:0007669"/>
    <property type="project" value="TreeGrafter"/>
</dbReference>
<keyword evidence="6" id="KW-0732">Signal</keyword>
<dbReference type="PRINTS" id="PR01011">
    <property type="entry name" value="GLUTPROXDASE"/>
</dbReference>
<evidence type="ECO:0000313" key="8">
    <source>
        <dbReference type="EMBL" id="ROH87885.1"/>
    </source>
</evidence>
<dbReference type="InterPro" id="IPR036249">
    <property type="entry name" value="Thioredoxin-like_sf"/>
</dbReference>
<dbReference type="PIRSF" id="PIRSF000303">
    <property type="entry name" value="Glutathion_perox"/>
    <property type="match status" value="1"/>
</dbReference>
<keyword evidence="2 5" id="KW-0575">Peroxidase</keyword>
<dbReference type="PROSITE" id="PS00763">
    <property type="entry name" value="GLUTATHIONE_PEROXID_2"/>
    <property type="match status" value="1"/>
</dbReference>
<dbReference type="PROSITE" id="PS51352">
    <property type="entry name" value="THIOREDOXIN_2"/>
    <property type="match status" value="1"/>
</dbReference>
<gene>
    <name evidence="8" type="ORF">ED208_14350</name>
</gene>
<dbReference type="Gene3D" id="3.40.30.10">
    <property type="entry name" value="Glutaredoxin"/>
    <property type="match status" value="1"/>
</dbReference>
<reference evidence="8 9" key="1">
    <citation type="submission" date="2018-10" db="EMBL/GenBank/DDBJ databases">
        <authorList>
            <person name="Chen W.-M."/>
        </authorList>
    </citation>
    <scope>NUCLEOTIDE SEQUENCE [LARGE SCALE GENOMIC DNA]</scope>
    <source>
        <strain evidence="8 9">THS-13</strain>
    </source>
</reference>
<dbReference type="InterPro" id="IPR013766">
    <property type="entry name" value="Thioredoxin_domain"/>
</dbReference>
<dbReference type="PANTHER" id="PTHR11592">
    <property type="entry name" value="GLUTATHIONE PEROXIDASE"/>
    <property type="match status" value="1"/>
</dbReference>
<keyword evidence="9" id="KW-1185">Reference proteome</keyword>
<comment type="caution">
    <text evidence="8">The sequence shown here is derived from an EMBL/GenBank/DDBJ whole genome shotgun (WGS) entry which is preliminary data.</text>
</comment>
<feature type="domain" description="Thioredoxin" evidence="7">
    <location>
        <begin position="6"/>
        <end position="177"/>
    </location>
</feature>
<evidence type="ECO:0000259" key="7">
    <source>
        <dbReference type="PROSITE" id="PS51352"/>
    </source>
</evidence>
<dbReference type="InterPro" id="IPR029760">
    <property type="entry name" value="GPX_CS"/>
</dbReference>
<dbReference type="RefSeq" id="WP_123212609.1">
    <property type="nucleotide sequence ID" value="NZ_RJVO01000007.1"/>
</dbReference>
<proteinExistence type="inferred from homology"/>
<evidence type="ECO:0000256" key="3">
    <source>
        <dbReference type="ARBA" id="ARBA00023002"/>
    </source>
</evidence>
<sequence>MRLAALLLLIAAPAFALDCAQTDLDFAGRRLLGKTENLCQSYAGKVVLVVNVASHCGFTPQYEGLEQLYKTYRDRGLVVLGFPSGQFLEQEFDDDKEIQKFCQANYGVSFPMFAKTEVKGAGAHPLFVRLKERTGEAPSWNFNKYLIGRDGKAVAHYGSRVKPGDPGLVRVIEAELAKPGS</sequence>
<dbReference type="EMBL" id="RJVO01000007">
    <property type="protein sequence ID" value="ROH87885.1"/>
    <property type="molecule type" value="Genomic_DNA"/>
</dbReference>
<evidence type="ECO:0000256" key="1">
    <source>
        <dbReference type="ARBA" id="ARBA00006926"/>
    </source>
</evidence>
<evidence type="ECO:0000256" key="5">
    <source>
        <dbReference type="RuleBase" id="RU000499"/>
    </source>
</evidence>
<feature type="chain" id="PRO_5018037717" description="Glutathione peroxidase" evidence="6">
    <location>
        <begin position="17"/>
        <end position="181"/>
    </location>
</feature>
<dbReference type="Proteomes" id="UP000282106">
    <property type="component" value="Unassembled WGS sequence"/>
</dbReference>
<dbReference type="InterPro" id="IPR029759">
    <property type="entry name" value="GPX_AS"/>
</dbReference>
<accession>A0A3N0V5D2</accession>
<dbReference type="AlphaFoldDB" id="A0A3N0V5D2"/>
<evidence type="ECO:0000256" key="4">
    <source>
        <dbReference type="PIRSR" id="PIRSR000303-1"/>
    </source>
</evidence>
<dbReference type="InParanoid" id="A0A3N0V5D2"/>
<name>A0A3N0V5D2_9GAMM</name>
<feature type="signal peptide" evidence="6">
    <location>
        <begin position="1"/>
        <end position="16"/>
    </location>
</feature>
<organism evidence="8 9">
    <name type="scientific">Stagnimonas aquatica</name>
    <dbReference type="NCBI Taxonomy" id="2689987"/>
    <lineage>
        <taxon>Bacteria</taxon>
        <taxon>Pseudomonadati</taxon>
        <taxon>Pseudomonadota</taxon>
        <taxon>Gammaproteobacteria</taxon>
        <taxon>Nevskiales</taxon>
        <taxon>Nevskiaceae</taxon>
        <taxon>Stagnimonas</taxon>
    </lineage>
</organism>
<dbReference type="SUPFAM" id="SSF52833">
    <property type="entry name" value="Thioredoxin-like"/>
    <property type="match status" value="1"/>
</dbReference>
<comment type="similarity">
    <text evidence="1 5">Belongs to the glutathione peroxidase family.</text>
</comment>
<keyword evidence="3 5" id="KW-0560">Oxidoreductase</keyword>
<feature type="active site" evidence="4">
    <location>
        <position position="56"/>
    </location>
</feature>
<evidence type="ECO:0000256" key="2">
    <source>
        <dbReference type="ARBA" id="ARBA00022559"/>
    </source>
</evidence>
<dbReference type="PROSITE" id="PS51355">
    <property type="entry name" value="GLUTATHIONE_PEROXID_3"/>
    <property type="match status" value="1"/>
</dbReference>
<dbReference type="PROSITE" id="PS00460">
    <property type="entry name" value="GLUTATHIONE_PEROXID_1"/>
    <property type="match status" value="1"/>
</dbReference>
<protein>
    <recommendedName>
        <fullName evidence="5">Glutathione peroxidase</fullName>
    </recommendedName>
</protein>